<dbReference type="InterPro" id="IPR002539">
    <property type="entry name" value="MaoC-like_dom"/>
</dbReference>
<dbReference type="SUPFAM" id="SSF54637">
    <property type="entry name" value="Thioesterase/thiol ester dehydrase-isomerase"/>
    <property type="match status" value="1"/>
</dbReference>
<feature type="compositionally biased region" description="Pro residues" evidence="2">
    <location>
        <begin position="217"/>
        <end position="242"/>
    </location>
</feature>
<organism evidence="4 5">
    <name type="scientific">Micromonospora cathayae</name>
    <dbReference type="NCBI Taxonomy" id="3028804"/>
    <lineage>
        <taxon>Bacteria</taxon>
        <taxon>Bacillati</taxon>
        <taxon>Actinomycetota</taxon>
        <taxon>Actinomycetes</taxon>
        <taxon>Micromonosporales</taxon>
        <taxon>Micromonosporaceae</taxon>
        <taxon>Micromonospora</taxon>
    </lineage>
</organism>
<accession>A0ABY7ZY79</accession>
<evidence type="ECO:0000313" key="5">
    <source>
        <dbReference type="Proteomes" id="UP001219605"/>
    </source>
</evidence>
<feature type="domain" description="MaoC-like" evidence="3">
    <location>
        <begin position="23"/>
        <end position="128"/>
    </location>
</feature>
<evidence type="ECO:0000313" key="4">
    <source>
        <dbReference type="EMBL" id="WDZ86834.1"/>
    </source>
</evidence>
<dbReference type="Gene3D" id="3.10.129.10">
    <property type="entry name" value="Hotdog Thioesterase"/>
    <property type="match status" value="1"/>
</dbReference>
<proteinExistence type="inferred from homology"/>
<dbReference type="RefSeq" id="WP_275033697.1">
    <property type="nucleotide sequence ID" value="NZ_CP118615.1"/>
</dbReference>
<dbReference type="InterPro" id="IPR029069">
    <property type="entry name" value="HotDog_dom_sf"/>
</dbReference>
<evidence type="ECO:0000256" key="1">
    <source>
        <dbReference type="ARBA" id="ARBA00005254"/>
    </source>
</evidence>
<gene>
    <name evidence="4" type="ORF">PVK37_10765</name>
</gene>
<dbReference type="Pfam" id="PF01575">
    <property type="entry name" value="MaoC_dehydratas"/>
    <property type="match status" value="1"/>
</dbReference>
<comment type="similarity">
    <text evidence="1">Belongs to the enoyl-CoA hydratase/isomerase family.</text>
</comment>
<dbReference type="EMBL" id="CP118615">
    <property type="protein sequence ID" value="WDZ86834.1"/>
    <property type="molecule type" value="Genomic_DNA"/>
</dbReference>
<sequence>MSTDTARSGTGTSAELFFEDLTPGRSFDLGVITVDGGEMVAFARRFDPQWYHVDEELARQSHHGGLIASGFYTVSLFMRAYVDHVLSRAAADASPGLEELRWLAPVRAGDRLAVRLDVMGSKPSTARPGLGTVTLTGTMLRLDAEGRPECEVLRTRFRGWFTLRTTEPEPAPSDPGSTDGGSTDPGLSDPAPASGPPGSDPGASGGTVSDPADQNATPPPAAPTPPAAAAPPAPPAAAPSAPPATAAPSATAPPPFTAPPPLTAPPPAADPAPADPRQAPTPGRASVDGPTTILPAPFPPGSVPAVPVSPGPVPAGHVPAPRVPHPTEAPTAVIPAARDDGPPTTSTD</sequence>
<feature type="compositionally biased region" description="Pro residues" evidence="2">
    <location>
        <begin position="296"/>
        <end position="313"/>
    </location>
</feature>
<evidence type="ECO:0000256" key="2">
    <source>
        <dbReference type="SAM" id="MobiDB-lite"/>
    </source>
</evidence>
<protein>
    <submittedName>
        <fullName evidence="4">MaoC/PaaZ C-terminal domain-containing protein</fullName>
    </submittedName>
</protein>
<dbReference type="Proteomes" id="UP001219605">
    <property type="component" value="Chromosome"/>
</dbReference>
<name>A0ABY7ZY79_9ACTN</name>
<feature type="region of interest" description="Disordered" evidence="2">
    <location>
        <begin position="163"/>
        <end position="348"/>
    </location>
</feature>
<dbReference type="PRINTS" id="PR01217">
    <property type="entry name" value="PRICHEXTENSN"/>
</dbReference>
<evidence type="ECO:0000259" key="3">
    <source>
        <dbReference type="Pfam" id="PF01575"/>
    </source>
</evidence>
<reference evidence="4 5" key="1">
    <citation type="submission" date="2023-02" db="EMBL/GenBank/DDBJ databases">
        <authorList>
            <person name="Mo P."/>
        </authorList>
    </citation>
    <scope>NUCLEOTIDE SEQUENCE [LARGE SCALE GENOMIC DNA]</scope>
    <source>
        <strain evidence="4 5">HUAS 3</strain>
    </source>
</reference>
<keyword evidence="5" id="KW-1185">Reference proteome</keyword>
<feature type="compositionally biased region" description="Pro residues" evidence="2">
    <location>
        <begin position="251"/>
        <end position="274"/>
    </location>
</feature>